<feature type="transmembrane region" description="Helical" evidence="1">
    <location>
        <begin position="12"/>
        <end position="34"/>
    </location>
</feature>
<accession>A0A852SHN1</accession>
<keyword evidence="1" id="KW-0812">Transmembrane</keyword>
<dbReference type="AlphaFoldDB" id="A0A852SHN1"/>
<organism evidence="2 3">
    <name type="scientific">Herbiconiux flava</name>
    <dbReference type="NCBI Taxonomy" id="881268"/>
    <lineage>
        <taxon>Bacteria</taxon>
        <taxon>Bacillati</taxon>
        <taxon>Actinomycetota</taxon>
        <taxon>Actinomycetes</taxon>
        <taxon>Micrococcales</taxon>
        <taxon>Microbacteriaceae</taxon>
        <taxon>Herbiconiux</taxon>
    </lineage>
</organism>
<feature type="transmembrane region" description="Helical" evidence="1">
    <location>
        <begin position="85"/>
        <end position="109"/>
    </location>
</feature>
<feature type="transmembrane region" description="Helical" evidence="1">
    <location>
        <begin position="165"/>
        <end position="185"/>
    </location>
</feature>
<keyword evidence="1" id="KW-1133">Transmembrane helix</keyword>
<feature type="transmembrane region" description="Helical" evidence="1">
    <location>
        <begin position="121"/>
        <end position="145"/>
    </location>
</feature>
<evidence type="ECO:0008006" key="4">
    <source>
        <dbReference type="Google" id="ProtNLM"/>
    </source>
</evidence>
<dbReference type="RefSeq" id="WP_179546534.1">
    <property type="nucleotide sequence ID" value="NZ_BSEW01000001.1"/>
</dbReference>
<evidence type="ECO:0000313" key="3">
    <source>
        <dbReference type="Proteomes" id="UP000549913"/>
    </source>
</evidence>
<sequence length="206" mass="22081">MKRNFLRPPHGAAEWSADAVRALALLSVVAAFIWWEPTDAGVLALVLPGVVLPRFVGVHPLFDIVYSLVLLVAAWSNVFDLYTSIWWWDIAVHVTATGVVAVMAYLFFARLGMLVDPASRSFTLGTALVLCTALGLAASAVWEMVEWLGKTYISSSIFVAYDDTIGDMAVGGLGALIAGVLLRVLPLGLRPAGAQSLTTPVETKHS</sequence>
<comment type="caution">
    <text evidence="2">The sequence shown here is derived from an EMBL/GenBank/DDBJ whole genome shotgun (WGS) entry which is preliminary data.</text>
</comment>
<gene>
    <name evidence="2" type="ORF">BJ984_000312</name>
</gene>
<dbReference type="InterPro" id="IPR014509">
    <property type="entry name" value="YjdF-like"/>
</dbReference>
<proteinExistence type="predicted"/>
<feature type="transmembrane region" description="Helical" evidence="1">
    <location>
        <begin position="40"/>
        <end position="56"/>
    </location>
</feature>
<keyword evidence="1" id="KW-0472">Membrane</keyword>
<dbReference type="EMBL" id="JACCBM010000001">
    <property type="protein sequence ID" value="NYD69154.1"/>
    <property type="molecule type" value="Genomic_DNA"/>
</dbReference>
<protein>
    <recommendedName>
        <fullName evidence="4">DUF2238 domain-containing protein</fullName>
    </recommendedName>
</protein>
<dbReference type="Proteomes" id="UP000549913">
    <property type="component" value="Unassembled WGS sequence"/>
</dbReference>
<evidence type="ECO:0000256" key="1">
    <source>
        <dbReference type="SAM" id="Phobius"/>
    </source>
</evidence>
<dbReference type="Pfam" id="PF09997">
    <property type="entry name" value="DUF2238"/>
    <property type="match status" value="1"/>
</dbReference>
<evidence type="ECO:0000313" key="2">
    <source>
        <dbReference type="EMBL" id="NYD69154.1"/>
    </source>
</evidence>
<name>A0A852SHN1_9MICO</name>
<feature type="transmembrane region" description="Helical" evidence="1">
    <location>
        <begin position="61"/>
        <end position="79"/>
    </location>
</feature>
<keyword evidence="3" id="KW-1185">Reference proteome</keyword>
<reference evidence="2 3" key="1">
    <citation type="submission" date="2020-07" db="EMBL/GenBank/DDBJ databases">
        <title>Sequencing the genomes of 1000 actinobacteria strains.</title>
        <authorList>
            <person name="Klenk H.-P."/>
        </authorList>
    </citation>
    <scope>NUCLEOTIDE SEQUENCE [LARGE SCALE GENOMIC DNA]</scope>
    <source>
        <strain evidence="2 3">DSM 26474</strain>
    </source>
</reference>